<reference evidence="1 2" key="1">
    <citation type="submission" date="2018-08" db="EMBL/GenBank/DDBJ databases">
        <title>Achromobacter xylosoxidans Genome sequencing and assembly.</title>
        <authorList>
            <person name="Wang R."/>
            <person name="Rensing C."/>
            <person name="Li Y."/>
        </authorList>
    </citation>
    <scope>NUCLEOTIDE SEQUENCE [LARGE SCALE GENOMIC DNA]</scope>
    <source>
        <strain evidence="1 2">GD003A</strain>
    </source>
</reference>
<sequence>MLFTDDSVIGPWVCERVGGIWPQGRGKAIGRIRDGRIVGGILYEDFNGANVMCHIAGDGPHWLNKEFLWAIFHYPFEYLKATRMTAPVASVNGPCRKFVEHLGFVEECAMKDAHPQGDIIIYRMLATDCRWLELKNGKR</sequence>
<dbReference type="Gene3D" id="3.40.630.30">
    <property type="match status" value="1"/>
</dbReference>
<dbReference type="GO" id="GO:0016740">
    <property type="term" value="F:transferase activity"/>
    <property type="evidence" value="ECO:0007669"/>
    <property type="project" value="UniProtKB-KW"/>
</dbReference>
<dbReference type="InterPro" id="IPR016181">
    <property type="entry name" value="Acyl_CoA_acyltransferase"/>
</dbReference>
<comment type="caution">
    <text evidence="1">The sequence shown here is derived from an EMBL/GenBank/DDBJ whole genome shotgun (WGS) entry which is preliminary data.</text>
</comment>
<dbReference type="EMBL" id="QVXO01000065">
    <property type="protein sequence ID" value="RPJ88409.1"/>
    <property type="molecule type" value="Genomic_DNA"/>
</dbReference>
<dbReference type="RefSeq" id="WP_118934396.1">
    <property type="nucleotide sequence ID" value="NZ_CP061008.1"/>
</dbReference>
<gene>
    <name evidence="1" type="ORF">DY367_27775</name>
</gene>
<proteinExistence type="predicted"/>
<dbReference type="SUPFAM" id="SSF55729">
    <property type="entry name" value="Acyl-CoA N-acyltransferases (Nat)"/>
    <property type="match status" value="1"/>
</dbReference>
<dbReference type="AlphaFoldDB" id="A0A424W546"/>
<organism evidence="1 2">
    <name type="scientific">Alcaligenes xylosoxydans xylosoxydans</name>
    <name type="common">Achromobacter xylosoxidans</name>
    <dbReference type="NCBI Taxonomy" id="85698"/>
    <lineage>
        <taxon>Bacteria</taxon>
        <taxon>Pseudomonadati</taxon>
        <taxon>Pseudomonadota</taxon>
        <taxon>Betaproteobacteria</taxon>
        <taxon>Burkholderiales</taxon>
        <taxon>Alcaligenaceae</taxon>
        <taxon>Achromobacter</taxon>
    </lineage>
</organism>
<dbReference type="OrthoDB" id="8907221at2"/>
<dbReference type="Proteomes" id="UP000285324">
    <property type="component" value="Unassembled WGS sequence"/>
</dbReference>
<evidence type="ECO:0000313" key="2">
    <source>
        <dbReference type="Proteomes" id="UP000285324"/>
    </source>
</evidence>
<protein>
    <submittedName>
        <fullName evidence="1">N-acetyltransferase</fullName>
    </submittedName>
</protein>
<keyword evidence="1" id="KW-0808">Transferase</keyword>
<evidence type="ECO:0000313" key="1">
    <source>
        <dbReference type="EMBL" id="RPJ88409.1"/>
    </source>
</evidence>
<name>A0A424W546_ALCXX</name>
<accession>A0A424W546</accession>